<evidence type="ECO:0000259" key="2">
    <source>
        <dbReference type="PROSITE" id="PS51886"/>
    </source>
</evidence>
<sequence>MAGRFSPLELLSLEKVFQQLKDAQESASQEQQRQENSARATQGHHGITEATFVGYLGLPPNRSRAGKLFFRSFCNLSTFSGQPEMPPDREVPRTLTVRDFIIPLAMYCRHEKHNMSVDVNPLQAVYESFVETSTASPMGFTTTTRYAGTEEEPQRDPTQEINYEWSPEDDAAVHTGPGVKAQDLVEILDALFWLIQSIIEDRKSESQQSKLPHLMEEPRRQATLMVEHIILYTKSAVSSRSPLALTAELIDFDMFFRYVSRNTPHLFEVLSQYFYGLFLIGDTFKRSEAGSIHVMTLPGISPIPVLESSSNILTPETIALVSWFLPLQKTTPTLTKLYAGSEHGFSMNQFEVHVCKYPAPTLFLLLAEQQMLNTSATAFTNDLPHRRSVSSNSPPTAISDGVPFSNVESAGLQRSSSTTHKQRLVLGAFVTESWRVSKTGWGNDSFTIFELSPCFEVFPAKKSLPPSPAWSVPKQTSSGAGGVITSATTAENHSRRRFVHFQKSTGVGFGGEDAESCILYVDDNLQYGRYQQDLVGGNVYAAAGGPRQLGFKINFEVVECEVWGLGGPDAKARQQKEWAFEQREANRRASVHLRSKDSEQEIDRDLLTPIGGIATFGGNSDAVTFVVSPQSGRYSRHSGLVWAVPIISHTQPISPRDISRNSERQDSPVGGDSQAEEDPCNILGQLEEPDISWNHVWRCYESIPYNSTEANIVFSTLYTFYRDYYIFLDTATLEDQPKPFTNPPVDILKGLDLLSRRQYRGDFEFQTAVDVLVSQLNDAHANYLTFCYRHYLFVQPFDLYAPVVDNQQTIRILQDNTHSGREDCEVLTIDGINALDAIQSYIDINSAISKDAGVRLNTALTANIYDRSSKQWKFNPGLFTTRAVLPDRQTMSYHIRCPTSEAHPQGRDEHVSFDWEVYRLISWNRFDDADSFLKQNCYKDTDPTLQKRVSSSRSKRSPSDEGGFEGVSKQGPKLQSQAGIDVSEHKTIRPLPRLEKRQSEDGQVAWLLYNGSSTAFYQLAKTPEIGVVVIPTHYVNLASEGNVMVEGFDTLYRSGVRNIILDLTSNGGGYVNFAYDLVDWMFPVDNKTSVYQSDLRASMSAKALAQADLIDDDYAGYFNPGSFSEVATKASFQKNFLLQDRLIQRAHSRLGYTPTVFMSHDLGALEMDMPWQHDAQRIVIMTDGACGSACGMSLNRLKNTHGVKTYAVGGRYGEDLSMFSFPGASVYGLDALLDDFENLGVDPPMHRIRYKGIIRVPIMEFFQEDDPVPIEYNPKLFKADFHLDYTPLTARHHELLWETVADSHWVK</sequence>
<feature type="region of interest" description="Disordered" evidence="1">
    <location>
        <begin position="22"/>
        <end position="44"/>
    </location>
</feature>
<gene>
    <name evidence="3" type="primary">RTC5</name>
    <name evidence="3" type="ORF">BGZ99_009703</name>
</gene>
<dbReference type="PANTHER" id="PTHR37049:SF4">
    <property type="entry name" value="RHODANESE DOMAIN-CONTAINING PROTEIN"/>
    <property type="match status" value="1"/>
</dbReference>
<organism evidence="3 4">
    <name type="scientific">Dissophora globulifera</name>
    <dbReference type="NCBI Taxonomy" id="979702"/>
    <lineage>
        <taxon>Eukaryota</taxon>
        <taxon>Fungi</taxon>
        <taxon>Fungi incertae sedis</taxon>
        <taxon>Mucoromycota</taxon>
        <taxon>Mortierellomycotina</taxon>
        <taxon>Mortierellomycetes</taxon>
        <taxon>Mortierellales</taxon>
        <taxon>Mortierellaceae</taxon>
        <taxon>Dissophora</taxon>
    </lineage>
</organism>
<dbReference type="SMART" id="SM00584">
    <property type="entry name" value="TLDc"/>
    <property type="match status" value="1"/>
</dbReference>
<dbReference type="InterPro" id="IPR052766">
    <property type="entry name" value="S41A_metabolite_peptidase"/>
</dbReference>
<comment type="caution">
    <text evidence="3">The sequence shown here is derived from an EMBL/GenBank/DDBJ whole genome shotgun (WGS) entry which is preliminary data.</text>
</comment>
<dbReference type="PROSITE" id="PS51886">
    <property type="entry name" value="TLDC"/>
    <property type="match status" value="1"/>
</dbReference>
<accession>A0A9P6RQK2</accession>
<feature type="region of interest" description="Disordered" evidence="1">
    <location>
        <begin position="943"/>
        <end position="979"/>
    </location>
</feature>
<reference evidence="3" key="1">
    <citation type="journal article" date="2020" name="Fungal Divers.">
        <title>Resolving the Mortierellaceae phylogeny through synthesis of multi-gene phylogenetics and phylogenomics.</title>
        <authorList>
            <person name="Vandepol N."/>
            <person name="Liber J."/>
            <person name="Desiro A."/>
            <person name="Na H."/>
            <person name="Kennedy M."/>
            <person name="Barry K."/>
            <person name="Grigoriev I.V."/>
            <person name="Miller A.N."/>
            <person name="O'Donnell K."/>
            <person name="Stajich J.E."/>
            <person name="Bonito G."/>
        </authorList>
    </citation>
    <scope>NUCLEOTIDE SEQUENCE</scope>
    <source>
        <strain evidence="3">REB-010B</strain>
    </source>
</reference>
<dbReference type="GO" id="GO:0008236">
    <property type="term" value="F:serine-type peptidase activity"/>
    <property type="evidence" value="ECO:0007669"/>
    <property type="project" value="InterPro"/>
</dbReference>
<evidence type="ECO:0000313" key="4">
    <source>
        <dbReference type="Proteomes" id="UP000738325"/>
    </source>
</evidence>
<dbReference type="EMBL" id="JAAAIP010000084">
    <property type="protein sequence ID" value="KAG0326351.1"/>
    <property type="molecule type" value="Genomic_DNA"/>
</dbReference>
<dbReference type="InterPro" id="IPR029045">
    <property type="entry name" value="ClpP/crotonase-like_dom_sf"/>
</dbReference>
<feature type="compositionally biased region" description="Low complexity" evidence="1">
    <location>
        <begin position="25"/>
        <end position="40"/>
    </location>
</feature>
<dbReference type="Gene3D" id="3.90.226.10">
    <property type="entry name" value="2-enoyl-CoA Hydratase, Chain A, domain 1"/>
    <property type="match status" value="1"/>
</dbReference>
<dbReference type="InterPro" id="IPR006571">
    <property type="entry name" value="TLDc_dom"/>
</dbReference>
<evidence type="ECO:0000256" key="1">
    <source>
        <dbReference type="SAM" id="MobiDB-lite"/>
    </source>
</evidence>
<evidence type="ECO:0000313" key="3">
    <source>
        <dbReference type="EMBL" id="KAG0326351.1"/>
    </source>
</evidence>
<feature type="region of interest" description="Disordered" evidence="1">
    <location>
        <begin position="653"/>
        <end position="678"/>
    </location>
</feature>
<dbReference type="OrthoDB" id="27214at2759"/>
<feature type="compositionally biased region" description="Basic and acidic residues" evidence="1">
    <location>
        <begin position="657"/>
        <end position="666"/>
    </location>
</feature>
<dbReference type="Proteomes" id="UP000738325">
    <property type="component" value="Unassembled WGS sequence"/>
</dbReference>
<dbReference type="Pfam" id="PF03572">
    <property type="entry name" value="Peptidase_S41"/>
    <property type="match status" value="1"/>
</dbReference>
<dbReference type="SUPFAM" id="SSF52096">
    <property type="entry name" value="ClpP/crotonase"/>
    <property type="match status" value="1"/>
</dbReference>
<dbReference type="GO" id="GO:0006508">
    <property type="term" value="P:proteolysis"/>
    <property type="evidence" value="ECO:0007669"/>
    <property type="project" value="InterPro"/>
</dbReference>
<keyword evidence="4" id="KW-1185">Reference proteome</keyword>
<dbReference type="InterPro" id="IPR005151">
    <property type="entry name" value="Tail-specific_protease"/>
</dbReference>
<feature type="domain" description="TLDc" evidence="2">
    <location>
        <begin position="311"/>
        <end position="566"/>
    </location>
</feature>
<proteinExistence type="predicted"/>
<protein>
    <submittedName>
        <fullName evidence="3">Restriction of telomere capping protein 5</fullName>
    </submittedName>
</protein>
<dbReference type="Pfam" id="PF07534">
    <property type="entry name" value="TLD"/>
    <property type="match status" value="1"/>
</dbReference>
<dbReference type="PANTHER" id="PTHR37049">
    <property type="entry name" value="PEPTIDASE S41 FAMILY PROTEIN"/>
    <property type="match status" value="1"/>
</dbReference>
<name>A0A9P6RQK2_9FUNG</name>